<dbReference type="RefSeq" id="WP_114812237.1">
    <property type="nucleotide sequence ID" value="NZ_CP139965.1"/>
</dbReference>
<dbReference type="InterPro" id="IPR000361">
    <property type="entry name" value="ATAP_core_dom"/>
</dbReference>
<dbReference type="Proteomes" id="UP001325479">
    <property type="component" value="Chromosome"/>
</dbReference>
<dbReference type="Gene3D" id="2.60.300.12">
    <property type="entry name" value="HesB-like domain"/>
    <property type="match status" value="1"/>
</dbReference>
<evidence type="ECO:0000313" key="2">
    <source>
        <dbReference type="EMBL" id="WQD78277.1"/>
    </source>
</evidence>
<accession>A0ABZ0WLM1</accession>
<protein>
    <submittedName>
        <fullName evidence="2">Iron-sulfur cluster assembly accessory protein</fullName>
    </submittedName>
</protein>
<keyword evidence="3" id="KW-1185">Reference proteome</keyword>
<organism evidence="2 3">
    <name type="scientific">Paraburkholderia kururiensis</name>
    <dbReference type="NCBI Taxonomy" id="984307"/>
    <lineage>
        <taxon>Bacteria</taxon>
        <taxon>Pseudomonadati</taxon>
        <taxon>Pseudomonadota</taxon>
        <taxon>Betaproteobacteria</taxon>
        <taxon>Burkholderiales</taxon>
        <taxon>Burkholderiaceae</taxon>
        <taxon>Paraburkholderia</taxon>
    </lineage>
</organism>
<evidence type="ECO:0000259" key="1">
    <source>
        <dbReference type="Pfam" id="PF01521"/>
    </source>
</evidence>
<feature type="domain" description="Core" evidence="1">
    <location>
        <begin position="5"/>
        <end position="98"/>
    </location>
</feature>
<reference evidence="2 3" key="1">
    <citation type="submission" date="2023-12" db="EMBL/GenBank/DDBJ databases">
        <title>Genome sequencing and assembly of bacterial species from a model synthetic community.</title>
        <authorList>
            <person name="Hogle S.L."/>
        </authorList>
    </citation>
    <scope>NUCLEOTIDE SEQUENCE [LARGE SCALE GENOMIC DNA]</scope>
    <source>
        <strain evidence="2 3">HAMBI 2494</strain>
    </source>
</reference>
<dbReference type="InterPro" id="IPR035903">
    <property type="entry name" value="HesB-like_dom_sf"/>
</dbReference>
<proteinExistence type="predicted"/>
<evidence type="ECO:0000313" key="3">
    <source>
        <dbReference type="Proteomes" id="UP001325479"/>
    </source>
</evidence>
<gene>
    <name evidence="2" type="ORF">U0042_00735</name>
</gene>
<name>A0ABZ0WLM1_9BURK</name>
<sequence>MLPHVTVTPAAEKFMRRIVRFSGLPAGAGFRLLVSPGGCSGYQAEFSAEAALKEGEEALEVGGLLLFLPAESRLLLDGVTIDFVDTPTQSGLTFVSRNQAPCACSSTGASEPGVARIDVGAIGRGRPPLPPQAS</sequence>
<dbReference type="Pfam" id="PF01521">
    <property type="entry name" value="Fe-S_biosyn"/>
    <property type="match status" value="1"/>
</dbReference>
<dbReference type="EMBL" id="CP139965">
    <property type="protein sequence ID" value="WQD78277.1"/>
    <property type="molecule type" value="Genomic_DNA"/>
</dbReference>
<dbReference type="SUPFAM" id="SSF89360">
    <property type="entry name" value="HesB-like domain"/>
    <property type="match status" value="1"/>
</dbReference>